<evidence type="ECO:0008006" key="8">
    <source>
        <dbReference type="Google" id="ProtNLM"/>
    </source>
</evidence>
<dbReference type="InterPro" id="IPR001005">
    <property type="entry name" value="SANT/Myb"/>
</dbReference>
<evidence type="ECO:0000256" key="1">
    <source>
        <dbReference type="ARBA" id="ARBA00004123"/>
    </source>
</evidence>
<proteinExistence type="predicted"/>
<sequence>MVDKSMNTCRNPATESVRGWHSSAIRSHNKTKPEVVSHGNGHLICDSVVTFSSIVNNGSPHHRDNDAFFTEKRSRKWYIDEYSKYHSVHTNKRTGSLSKNSKKKSTCLKSRYQDCINRNVREKKTLRYSEYMTEAIQVPFGPLVLKECSRKKAFVPSVRFQRNGTDFNIDITSVRDKEYTEATFLHPSPDVIFERNLQFMFAGPCDPEDHSKAIAKISEVNTNTELSLAPSQDERSDDNDLGEVTSDKSGRKHNRYWSDYEITILIEGVAKYGVGRWTDIKRGLFPPTTRRTSVDLKDKWRNLLKACTAQLHSKNEGRRVAHQQVPQAVLQQVKELAAIHPYPKNHSPKNALVVRC</sequence>
<accession>A0A7N0RCJ4</accession>
<dbReference type="Proteomes" id="UP000594263">
    <property type="component" value="Unplaced"/>
</dbReference>
<dbReference type="SUPFAM" id="SSF46689">
    <property type="entry name" value="Homeodomain-like"/>
    <property type="match status" value="1"/>
</dbReference>
<keyword evidence="7" id="KW-1185">Reference proteome</keyword>
<dbReference type="Pfam" id="PF00249">
    <property type="entry name" value="Myb_DNA-binding"/>
    <property type="match status" value="1"/>
</dbReference>
<dbReference type="CDD" id="cd11660">
    <property type="entry name" value="SANT_TRF"/>
    <property type="match status" value="1"/>
</dbReference>
<feature type="region of interest" description="Disordered" evidence="3">
    <location>
        <begin position="1"/>
        <end position="22"/>
    </location>
</feature>
<organism evidence="6 7">
    <name type="scientific">Kalanchoe fedtschenkoi</name>
    <name type="common">Lavender scallops</name>
    <name type="synonym">South American air plant</name>
    <dbReference type="NCBI Taxonomy" id="63787"/>
    <lineage>
        <taxon>Eukaryota</taxon>
        <taxon>Viridiplantae</taxon>
        <taxon>Streptophyta</taxon>
        <taxon>Embryophyta</taxon>
        <taxon>Tracheophyta</taxon>
        <taxon>Spermatophyta</taxon>
        <taxon>Magnoliopsida</taxon>
        <taxon>eudicotyledons</taxon>
        <taxon>Gunneridae</taxon>
        <taxon>Pentapetalae</taxon>
        <taxon>Saxifragales</taxon>
        <taxon>Crassulaceae</taxon>
        <taxon>Kalanchoe</taxon>
    </lineage>
</organism>
<evidence type="ECO:0000313" key="7">
    <source>
        <dbReference type="Proteomes" id="UP000594263"/>
    </source>
</evidence>
<reference evidence="6" key="1">
    <citation type="submission" date="2021-01" db="UniProtKB">
        <authorList>
            <consortium name="EnsemblPlants"/>
        </authorList>
    </citation>
    <scope>IDENTIFICATION</scope>
</reference>
<dbReference type="EnsemblPlants" id="Kaladp0008s0419.1.v1.1">
    <property type="protein sequence ID" value="Kaladp0008s0419.1.v1.1"/>
    <property type="gene ID" value="Kaladp0008s0419.v1.1"/>
</dbReference>
<dbReference type="InterPro" id="IPR017930">
    <property type="entry name" value="Myb_dom"/>
</dbReference>
<keyword evidence="2" id="KW-0539">Nucleus</keyword>
<comment type="subcellular location">
    <subcellularLocation>
        <location evidence="1">Nucleus</location>
    </subcellularLocation>
</comment>
<name>A0A7N0RCJ4_KALFE</name>
<evidence type="ECO:0000256" key="3">
    <source>
        <dbReference type="SAM" id="MobiDB-lite"/>
    </source>
</evidence>
<evidence type="ECO:0000256" key="2">
    <source>
        <dbReference type="ARBA" id="ARBA00023242"/>
    </source>
</evidence>
<dbReference type="PROSITE" id="PS51294">
    <property type="entry name" value="HTH_MYB"/>
    <property type="match status" value="1"/>
</dbReference>
<dbReference type="PANTHER" id="PTHR47122">
    <property type="entry name" value="MYB-LIKE DNA-BINDING DOMAIN CONTAINING PROTEIN, EXPRESSED"/>
    <property type="match status" value="1"/>
</dbReference>
<protein>
    <recommendedName>
        <fullName evidence="8">MYB transcription factor</fullName>
    </recommendedName>
</protein>
<evidence type="ECO:0000259" key="4">
    <source>
        <dbReference type="PROSITE" id="PS50090"/>
    </source>
</evidence>
<dbReference type="PROSITE" id="PS50090">
    <property type="entry name" value="MYB_LIKE"/>
    <property type="match status" value="1"/>
</dbReference>
<dbReference type="PANTHER" id="PTHR47122:SF8">
    <property type="entry name" value="MYB-LIKE DOMAIN-CONTAINING PROTEIN"/>
    <property type="match status" value="1"/>
</dbReference>
<dbReference type="InterPro" id="IPR009057">
    <property type="entry name" value="Homeodomain-like_sf"/>
</dbReference>
<feature type="domain" description="Myb-like" evidence="4">
    <location>
        <begin position="257"/>
        <end position="304"/>
    </location>
</feature>
<feature type="region of interest" description="Disordered" evidence="3">
    <location>
        <begin position="226"/>
        <end position="250"/>
    </location>
</feature>
<dbReference type="AlphaFoldDB" id="A0A7N0RCJ4"/>
<evidence type="ECO:0000313" key="6">
    <source>
        <dbReference type="EnsemblPlants" id="Kaladp0008s0419.1.v1.1"/>
    </source>
</evidence>
<dbReference type="SMART" id="SM00717">
    <property type="entry name" value="SANT"/>
    <property type="match status" value="1"/>
</dbReference>
<evidence type="ECO:0000259" key="5">
    <source>
        <dbReference type="PROSITE" id="PS51294"/>
    </source>
</evidence>
<dbReference type="Gene3D" id="1.10.246.220">
    <property type="match status" value="1"/>
</dbReference>
<feature type="compositionally biased region" description="Polar residues" evidence="3">
    <location>
        <begin position="1"/>
        <end position="14"/>
    </location>
</feature>
<feature type="domain" description="HTH myb-type" evidence="5">
    <location>
        <begin position="257"/>
        <end position="308"/>
    </location>
</feature>
<dbReference type="Gramene" id="Kaladp0008s0419.1.v1.1">
    <property type="protein sequence ID" value="Kaladp0008s0419.1.v1.1"/>
    <property type="gene ID" value="Kaladp0008s0419.v1.1"/>
</dbReference>
<dbReference type="GO" id="GO:0005634">
    <property type="term" value="C:nucleus"/>
    <property type="evidence" value="ECO:0007669"/>
    <property type="project" value="UniProtKB-SubCell"/>
</dbReference>